<evidence type="ECO:0000256" key="4">
    <source>
        <dbReference type="ARBA" id="ARBA00022561"/>
    </source>
</evidence>
<comment type="function">
    <text evidence="6">Self-assembles to form an icosahedral capsid.</text>
</comment>
<evidence type="ECO:0000256" key="1">
    <source>
        <dbReference type="ARBA" id="ARBA00004328"/>
    </source>
</evidence>
<comment type="similarity">
    <text evidence="2 6">Belongs to the anelloviridae capsid protein family.</text>
</comment>
<comment type="subcellular location">
    <subcellularLocation>
        <location evidence="1 6">Virion</location>
    </subcellularLocation>
</comment>
<proteinExistence type="inferred from homology"/>
<reference evidence="7" key="1">
    <citation type="submission" date="2024-05" db="EMBL/GenBank/DDBJ databases">
        <authorList>
            <person name="Laubscher F."/>
            <person name="Chudzinski V."/>
            <person name="Cordey S."/>
            <person name="Hosszu-Fellous K."/>
            <person name="Kaiser L."/>
        </authorList>
    </citation>
    <scope>NUCLEOTIDE SEQUENCE</scope>
    <source>
        <strain evidence="7">1151D4-5</strain>
    </source>
</reference>
<evidence type="ECO:0000256" key="5">
    <source>
        <dbReference type="ARBA" id="ARBA00022844"/>
    </source>
</evidence>
<protein>
    <recommendedName>
        <fullName evidence="6">Capsid protein</fullName>
    </recommendedName>
</protein>
<accession>A0AAU7ST43</accession>
<keyword evidence="4 6" id="KW-0167">Capsid protein</keyword>
<dbReference type="GO" id="GO:0039615">
    <property type="term" value="C:T=1 icosahedral viral capsid"/>
    <property type="evidence" value="ECO:0007669"/>
    <property type="project" value="UniProtKB-UniRule"/>
</dbReference>
<name>A0AAU7ST43_9VIRU</name>
<evidence type="ECO:0000256" key="2">
    <source>
        <dbReference type="ARBA" id="ARBA00006131"/>
    </source>
</evidence>
<evidence type="ECO:0000313" key="7">
    <source>
        <dbReference type="EMBL" id="XBU06699.1"/>
    </source>
</evidence>
<dbReference type="EMBL" id="PP857152">
    <property type="protein sequence ID" value="XBU06699.1"/>
    <property type="molecule type" value="Genomic_DNA"/>
</dbReference>
<keyword evidence="5 6" id="KW-0946">Virion</keyword>
<keyword evidence="3 6" id="KW-1140">T=1 icosahedral capsid protein</keyword>
<dbReference type="InterPro" id="IPR004219">
    <property type="entry name" value="TTvirus_Unk"/>
</dbReference>
<dbReference type="Pfam" id="PF02956">
    <property type="entry name" value="TT_ORF1"/>
    <property type="match status" value="1"/>
</dbReference>
<organism evidence="7">
    <name type="scientific">Betatorquevirus homini2</name>
    <dbReference type="NCBI Taxonomy" id="3048400"/>
    <lineage>
        <taxon>Viruses</taxon>
        <taxon>Monodnaviria</taxon>
        <taxon>Shotokuvirae</taxon>
        <taxon>Commensaviricota</taxon>
        <taxon>Cardeaviricetes</taxon>
        <taxon>Sanitavirales</taxon>
        <taxon>Anelloviridae</taxon>
        <taxon>Betatorquevirus</taxon>
    </lineage>
</organism>
<sequence>MPYFWRKPLYSRWKRWRPRRYWNRRRRFRAAIRRPRRRRPRYRVRRYFPKKLKTIKLKEWQPKTIRRCSIIGHIPLIICGRGRQVNNWMQYFDSYVPVDKPGGGGWSSIVFNLGGLYQQFQKLLNWWTHDNDGLPLVRFLGSDWKFYRSWDTDYIVTAQTCPPMTDTEFKHLNSHPYRQLMNKHPIVVPNLVRHQYKKQYVKKHFPPPSLLQNKWYFQQDLCNTNLLMLTTSTCSLDQFWIPNNEYSNNITFYCLNTNIFANPNFLQNGTRGYNPKSTMILWGEGNGHTTQPNKFSNLIYLGNLRTFKRGEYQSTGTPPGTETQWGNPFHGDHGSQDTKIWYSTEMPSTFETLTQGKITQAEHLFQECRYNPLKDTGLGNIVFFKSVSISTGNIWDTPKDPTVTISGFPLWLIFWGWTDWIQKLKPIQQIDLNYYIVIISDFIYPKMHGYVPLDKHFVFPQIDSLDDNDKLHWHPRFKYQQETLNQIGISGPATPKINKSLSIQVNALYKFRFKWGGCPAPMQNIKDPCQQPKFPVPGNLLQTIQVHDPAEDKQTTLSDFDERRHQITTTATKRIKQAKDSKTPLFPDLLNPQIIYEETSESSSEEEEETQQTFSQQLIRIKRQRLYLLRKLNQLSSHA</sequence>
<evidence type="ECO:0000256" key="6">
    <source>
        <dbReference type="RuleBase" id="RU361230"/>
    </source>
</evidence>
<evidence type="ECO:0000256" key="3">
    <source>
        <dbReference type="ARBA" id="ARBA00022431"/>
    </source>
</evidence>